<accession>A0ABV9SYT0</accession>
<proteinExistence type="predicted"/>
<evidence type="ECO:0000313" key="2">
    <source>
        <dbReference type="Proteomes" id="UP001595818"/>
    </source>
</evidence>
<sequence length="142" mass="16827">MKKSKLLVETSFDFDLLGLVAPIKDYKLAWLINDSLRIKLKKTKDYQMEFTNQPDLIISQFILEKEHGFIQLLRNKSYPVVGHSRYLIPELRIMDYFLVCQDFTYEMNINTYIDGLSKIRQIQNVVKIDVNKLKSKDNLLTY</sequence>
<dbReference type="RefSeq" id="WP_377062788.1">
    <property type="nucleotide sequence ID" value="NZ_JBHSJJ010000003.1"/>
</dbReference>
<dbReference type="EMBL" id="JBHSJJ010000003">
    <property type="protein sequence ID" value="MFC4871382.1"/>
    <property type="molecule type" value="Genomic_DNA"/>
</dbReference>
<name>A0ABV9SYT0_9BACT</name>
<dbReference type="Proteomes" id="UP001595818">
    <property type="component" value="Unassembled WGS sequence"/>
</dbReference>
<gene>
    <name evidence="1" type="ORF">ACFPFU_06775</name>
</gene>
<evidence type="ECO:0000313" key="1">
    <source>
        <dbReference type="EMBL" id="MFC4871382.1"/>
    </source>
</evidence>
<dbReference type="InterPro" id="IPR047690">
    <property type="entry name" value="IPExxxVDY_fam"/>
</dbReference>
<keyword evidence="2" id="KW-1185">Reference proteome</keyword>
<reference evidence="2" key="1">
    <citation type="journal article" date="2019" name="Int. J. Syst. Evol. Microbiol.">
        <title>The Global Catalogue of Microorganisms (GCM) 10K type strain sequencing project: providing services to taxonomists for standard genome sequencing and annotation.</title>
        <authorList>
            <consortium name="The Broad Institute Genomics Platform"/>
            <consortium name="The Broad Institute Genome Sequencing Center for Infectious Disease"/>
            <person name="Wu L."/>
            <person name="Ma J."/>
        </authorList>
    </citation>
    <scope>NUCLEOTIDE SEQUENCE [LARGE SCALE GENOMIC DNA]</scope>
    <source>
        <strain evidence="2">CGMCC 4.7466</strain>
    </source>
</reference>
<organism evidence="1 2">
    <name type="scientific">Negadavirga shengliensis</name>
    <dbReference type="NCBI Taxonomy" id="1389218"/>
    <lineage>
        <taxon>Bacteria</taxon>
        <taxon>Pseudomonadati</taxon>
        <taxon>Bacteroidota</taxon>
        <taxon>Cytophagia</taxon>
        <taxon>Cytophagales</taxon>
        <taxon>Cyclobacteriaceae</taxon>
        <taxon>Negadavirga</taxon>
    </lineage>
</organism>
<protein>
    <submittedName>
        <fullName evidence="1">IPExxxVDY family protein</fullName>
    </submittedName>
</protein>
<dbReference type="NCBIfam" id="NF033205">
    <property type="entry name" value="IPExxxVDY"/>
    <property type="match status" value="1"/>
</dbReference>
<comment type="caution">
    <text evidence="1">The sequence shown here is derived from an EMBL/GenBank/DDBJ whole genome shotgun (WGS) entry which is preliminary data.</text>
</comment>